<dbReference type="InterPro" id="IPR003193">
    <property type="entry name" value="ADP-ribosyl_cyclase"/>
</dbReference>
<dbReference type="RefSeq" id="XP_012940877.1">
    <property type="nucleotide sequence ID" value="XM_013085423.1"/>
</dbReference>
<dbReference type="Gene3D" id="1.20.82.10">
    <property type="entry name" value="ADP Ribosyl Cyclase, Chain A, domain 1"/>
    <property type="match status" value="1"/>
</dbReference>
<reference evidence="8" key="1">
    <citation type="submission" date="2025-08" db="UniProtKB">
        <authorList>
            <consortium name="RefSeq"/>
        </authorList>
    </citation>
    <scope>IDENTIFICATION</scope>
</reference>
<accession>A0ABM1A4V5</accession>
<sequence>MSPVAIIACVCLALTLTSISPSEAIVPTRELENVFLGRCKDYEITRYLDILPRVRSDCSALWKDFFKAFSFKNPCDLDLGSYKDFFTSAQQQLPKNKVMFWSGVYDEAHDYANTGRKYITLEDTLPGYMLNSLVWCGQRANPGFNEKVCPDFKTCPVQARESFWGMASSSYAHSAEGEVTYMVDGSNPKVPAYRPDSFFGKYELPNLTNKVTRVKVIVLHRLGEKIIEKCGAGSLLDLEKLVKAKHFAFDCVENPRAVLFLLCSDNPNARECQLAKRFYRIA</sequence>
<feature type="signal peptide" evidence="6">
    <location>
        <begin position="1"/>
        <end position="24"/>
    </location>
</feature>
<dbReference type="GO" id="GO:0016787">
    <property type="term" value="F:hydrolase activity"/>
    <property type="evidence" value="ECO:0007669"/>
    <property type="project" value="UniProtKB-KW"/>
</dbReference>
<keyword evidence="3 8" id="KW-0378">Hydrolase</keyword>
<dbReference type="GeneID" id="100533234"/>
<dbReference type="Gene3D" id="3.40.50.720">
    <property type="entry name" value="NAD(P)-binding Rossmann-like Domain"/>
    <property type="match status" value="1"/>
</dbReference>
<evidence type="ECO:0000256" key="3">
    <source>
        <dbReference type="ARBA" id="ARBA00022801"/>
    </source>
</evidence>
<evidence type="ECO:0000256" key="4">
    <source>
        <dbReference type="ARBA" id="ARBA00023027"/>
    </source>
</evidence>
<evidence type="ECO:0000256" key="6">
    <source>
        <dbReference type="SAM" id="SignalP"/>
    </source>
</evidence>
<dbReference type="SUPFAM" id="SSF52309">
    <property type="entry name" value="N-(deoxy)ribosyltransferase-like"/>
    <property type="match status" value="1"/>
</dbReference>
<dbReference type="CDD" id="cd04759">
    <property type="entry name" value="Rib_hydrolase"/>
    <property type="match status" value="1"/>
</dbReference>
<comment type="similarity">
    <text evidence="1">Belongs to the ADP-ribosyl cyclase family.</text>
</comment>
<proteinExistence type="inferred from homology"/>
<evidence type="ECO:0000256" key="2">
    <source>
        <dbReference type="ARBA" id="ARBA00022679"/>
    </source>
</evidence>
<name>A0ABM1A4V5_APLCA</name>
<keyword evidence="6" id="KW-0732">Signal</keyword>
<keyword evidence="2" id="KW-0808">Transferase</keyword>
<dbReference type="Proteomes" id="UP000694888">
    <property type="component" value="Unplaced"/>
</dbReference>
<feature type="chain" id="PRO_5045389167" evidence="6">
    <location>
        <begin position="25"/>
        <end position="282"/>
    </location>
</feature>
<dbReference type="PANTHER" id="PTHR10912">
    <property type="entry name" value="ADP-RIBOSYL CYCLASE"/>
    <property type="match status" value="1"/>
</dbReference>
<dbReference type="PANTHER" id="PTHR10912:SF7">
    <property type="entry name" value="ADP-RIBOSYL CYCLASE_CYCLIC ADP-RIBOSE HYDROLASE"/>
    <property type="match status" value="1"/>
</dbReference>
<gene>
    <name evidence="8" type="primary">NADase</name>
    <name evidence="8" type="synonym">ADPRC</name>
    <name evidence="8" type="synonym">ADRC</name>
</gene>
<dbReference type="Pfam" id="PF02267">
    <property type="entry name" value="Rib_hydrolayse"/>
    <property type="match status" value="1"/>
</dbReference>
<protein>
    <submittedName>
        <fullName evidence="8">ADP-ribosyl cyclase/cyclic ADP-ribose hydrolase isoform X1</fullName>
    </submittedName>
</protein>
<keyword evidence="5" id="KW-1015">Disulfide bond</keyword>
<evidence type="ECO:0000256" key="5">
    <source>
        <dbReference type="ARBA" id="ARBA00023157"/>
    </source>
</evidence>
<organism evidence="7 8">
    <name type="scientific">Aplysia californica</name>
    <name type="common">California sea hare</name>
    <dbReference type="NCBI Taxonomy" id="6500"/>
    <lineage>
        <taxon>Eukaryota</taxon>
        <taxon>Metazoa</taxon>
        <taxon>Spiralia</taxon>
        <taxon>Lophotrochozoa</taxon>
        <taxon>Mollusca</taxon>
        <taxon>Gastropoda</taxon>
        <taxon>Heterobranchia</taxon>
        <taxon>Euthyneura</taxon>
        <taxon>Tectipleura</taxon>
        <taxon>Aplysiida</taxon>
        <taxon>Aplysioidea</taxon>
        <taxon>Aplysiidae</taxon>
        <taxon>Aplysia</taxon>
    </lineage>
</organism>
<keyword evidence="7" id="KW-1185">Reference proteome</keyword>
<evidence type="ECO:0000313" key="7">
    <source>
        <dbReference type="Proteomes" id="UP000694888"/>
    </source>
</evidence>
<evidence type="ECO:0000256" key="1">
    <source>
        <dbReference type="ARBA" id="ARBA00005406"/>
    </source>
</evidence>
<keyword evidence="4" id="KW-0520">NAD</keyword>
<evidence type="ECO:0000313" key="8">
    <source>
        <dbReference type="RefSeq" id="XP_012940877.1"/>
    </source>
</evidence>